<organism evidence="6 7">
    <name type="scientific">Dickeya poaceiphila</name>
    <dbReference type="NCBI Taxonomy" id="568768"/>
    <lineage>
        <taxon>Bacteria</taxon>
        <taxon>Pseudomonadati</taxon>
        <taxon>Pseudomonadota</taxon>
        <taxon>Gammaproteobacteria</taxon>
        <taxon>Enterobacterales</taxon>
        <taxon>Pectobacteriaceae</taxon>
        <taxon>Dickeya</taxon>
    </lineage>
</organism>
<protein>
    <recommendedName>
        <fullName evidence="2">Apo-citrate lyase phosphoribosyl-dephospho-CoA transferase</fullName>
        <ecNumber evidence="1">2.7.7.61</ecNumber>
    </recommendedName>
</protein>
<accession>A0A5B8HN59</accession>
<evidence type="ECO:0000256" key="3">
    <source>
        <dbReference type="ARBA" id="ARBA00022679"/>
    </source>
</evidence>
<dbReference type="Pfam" id="PF03802">
    <property type="entry name" value="CitX"/>
    <property type="match status" value="1"/>
</dbReference>
<proteinExistence type="predicted"/>
<dbReference type="OrthoDB" id="3196716at2"/>
<dbReference type="Proteomes" id="UP000320591">
    <property type="component" value="Chromosome"/>
</dbReference>
<evidence type="ECO:0000256" key="4">
    <source>
        <dbReference type="ARBA" id="ARBA00022695"/>
    </source>
</evidence>
<dbReference type="NCBIfam" id="TIGR03124">
    <property type="entry name" value="citrate_citX"/>
    <property type="match status" value="1"/>
</dbReference>
<evidence type="ECO:0000256" key="5">
    <source>
        <dbReference type="ARBA" id="ARBA00048574"/>
    </source>
</evidence>
<dbReference type="GO" id="GO:0050519">
    <property type="term" value="F:holo-citrate lyase synthase activity"/>
    <property type="evidence" value="ECO:0007669"/>
    <property type="project" value="UniProtKB-EC"/>
</dbReference>
<dbReference type="AlphaFoldDB" id="A0A5B8HN59"/>
<dbReference type="STRING" id="568768.GCA_000406125_01747"/>
<evidence type="ECO:0000313" key="7">
    <source>
        <dbReference type="Proteomes" id="UP000320591"/>
    </source>
</evidence>
<dbReference type="GO" id="GO:0016829">
    <property type="term" value="F:lyase activity"/>
    <property type="evidence" value="ECO:0007669"/>
    <property type="project" value="UniProtKB-KW"/>
</dbReference>
<dbReference type="RefSeq" id="WP_042870275.1">
    <property type="nucleotide sequence ID" value="NZ_CM001975.1"/>
</dbReference>
<name>A0A5B8HN59_9GAMM</name>
<gene>
    <name evidence="6" type="primary">citX</name>
    <name evidence="6" type="ORF">Dpoa569_0002106</name>
</gene>
<keyword evidence="4 6" id="KW-0548">Nucleotidyltransferase</keyword>
<evidence type="ECO:0000256" key="1">
    <source>
        <dbReference type="ARBA" id="ARBA00012524"/>
    </source>
</evidence>
<keyword evidence="3 6" id="KW-0808">Transferase</keyword>
<evidence type="ECO:0000256" key="2">
    <source>
        <dbReference type="ARBA" id="ARBA00016314"/>
    </source>
</evidence>
<dbReference type="KEGG" id="dic:Dpoa569_0002106"/>
<dbReference type="EMBL" id="CP042220">
    <property type="protein sequence ID" value="QDX30236.1"/>
    <property type="molecule type" value="Genomic_DNA"/>
</dbReference>
<dbReference type="GO" id="GO:0051191">
    <property type="term" value="P:prosthetic group biosynthetic process"/>
    <property type="evidence" value="ECO:0007669"/>
    <property type="project" value="InterPro"/>
</dbReference>
<evidence type="ECO:0000313" key="6">
    <source>
        <dbReference type="EMBL" id="QDX30236.1"/>
    </source>
</evidence>
<reference evidence="6 7" key="1">
    <citation type="journal article" date="2019" name="Environ. Microbiol.">
        <title>The phytopathogenic nature of Dickeya aquatica 174/2 and the dynamic early evolution of Dickeya pathogenicity.</title>
        <authorList>
            <person name="Duprey A."/>
            <person name="Taib N."/>
            <person name="Leonard S."/>
            <person name="Garin T."/>
            <person name="Flandrois J.P."/>
            <person name="Nasser W."/>
            <person name="Brochier-Armanet C."/>
            <person name="Reverchon S."/>
        </authorList>
    </citation>
    <scope>NUCLEOTIDE SEQUENCE [LARGE SCALE GENOMIC DNA]</scope>
    <source>
        <strain evidence="6 7">NCPPB 569</strain>
    </source>
</reference>
<dbReference type="InterPro" id="IPR005551">
    <property type="entry name" value="CitX"/>
</dbReference>
<keyword evidence="7" id="KW-1185">Reference proteome</keyword>
<sequence length="180" mass="19895">MSEVATGVPVAVTLEQVLAAKDRRHARQQQLLARHRSTLVSLTLVTPGAVKDAPGYRGAMEAAVGAFDALCVARGWPVLEREVTWQETGAEAFWVMSKDALSVKAAAIALEEQHPLGRLWDFDVFCPQEGSISRTLLAHDHRRCILCEESAHVCARSRRHALPDVIEKIESILHGWFDAH</sequence>
<keyword evidence="6" id="KW-0456">Lyase</keyword>
<comment type="catalytic activity">
    <reaction evidence="5">
        <text>apo-[citrate lyase ACP] + 2'-(5''-triphospho-alpha-D-ribosyl)-3'-dephospho-CoA = holo-[citrate lyase ACP] + diphosphate</text>
        <dbReference type="Rhea" id="RHEA:16333"/>
        <dbReference type="Rhea" id="RHEA-COMP:10157"/>
        <dbReference type="Rhea" id="RHEA-COMP:10158"/>
        <dbReference type="ChEBI" id="CHEBI:29999"/>
        <dbReference type="ChEBI" id="CHEBI:33019"/>
        <dbReference type="ChEBI" id="CHEBI:61378"/>
        <dbReference type="ChEBI" id="CHEBI:82683"/>
        <dbReference type="EC" id="2.7.7.61"/>
    </reaction>
</comment>
<dbReference type="EC" id="2.7.7.61" evidence="1"/>